<evidence type="ECO:0000313" key="8">
    <source>
        <dbReference type="EMBL" id="GAA4894839.1"/>
    </source>
</evidence>
<comment type="subcellular location">
    <subcellularLocation>
        <location evidence="1">Cell membrane</location>
        <topology evidence="1">Multi-pass membrane protein</topology>
    </subcellularLocation>
</comment>
<name>A0ABP9F822_9ACTN</name>
<evidence type="ECO:0000256" key="7">
    <source>
        <dbReference type="SAM" id="Phobius"/>
    </source>
</evidence>
<dbReference type="InterPro" id="IPR002758">
    <property type="entry name" value="Cation_antiport_E"/>
</dbReference>
<evidence type="ECO:0000256" key="2">
    <source>
        <dbReference type="ARBA" id="ARBA00006228"/>
    </source>
</evidence>
<evidence type="ECO:0000256" key="4">
    <source>
        <dbReference type="ARBA" id="ARBA00022692"/>
    </source>
</evidence>
<organism evidence="8 9">
    <name type="scientific">Tessaracoccus lubricantis</name>
    <dbReference type="NCBI Taxonomy" id="545543"/>
    <lineage>
        <taxon>Bacteria</taxon>
        <taxon>Bacillati</taxon>
        <taxon>Actinomycetota</taxon>
        <taxon>Actinomycetes</taxon>
        <taxon>Propionibacteriales</taxon>
        <taxon>Propionibacteriaceae</taxon>
        <taxon>Tessaracoccus</taxon>
    </lineage>
</organism>
<gene>
    <name evidence="8" type="ORF">GCM10025789_10290</name>
</gene>
<dbReference type="EMBL" id="BAABLV010000017">
    <property type="protein sequence ID" value="GAA4894839.1"/>
    <property type="molecule type" value="Genomic_DNA"/>
</dbReference>
<evidence type="ECO:0000313" key="9">
    <source>
        <dbReference type="Proteomes" id="UP001501521"/>
    </source>
</evidence>
<comment type="caution">
    <text evidence="8">The sequence shown here is derived from an EMBL/GenBank/DDBJ whole genome shotgun (WGS) entry which is preliminary data.</text>
</comment>
<feature type="transmembrane region" description="Helical" evidence="7">
    <location>
        <begin position="20"/>
        <end position="49"/>
    </location>
</feature>
<protein>
    <submittedName>
        <fullName evidence="8">Na+/H+ antiporter subunit E</fullName>
    </submittedName>
</protein>
<sequence length="199" mass="22358">MIAKSRTPWPERLKFRPLSVLAMAVVWVLLWGSFTPMSILSGILLGYLVGVVLPLPPVFWQGRPRPWGIVRLAAHLLYDLVVSSVRVFLLAFHRKVDLRAGIVRIDLITDNDLYQVQVAEMISLVPGTVVVEVVRHPRRLYLHAIDLHGPDPIGRVQKMAVAVESRVVRAFGSRQEIDDFNASLHDHPAPEAPEMEVEA</sequence>
<keyword evidence="4 7" id="KW-0812">Transmembrane</keyword>
<reference evidence="9" key="1">
    <citation type="journal article" date="2019" name="Int. J. Syst. Evol. Microbiol.">
        <title>The Global Catalogue of Microorganisms (GCM) 10K type strain sequencing project: providing services to taxonomists for standard genome sequencing and annotation.</title>
        <authorList>
            <consortium name="The Broad Institute Genomics Platform"/>
            <consortium name="The Broad Institute Genome Sequencing Center for Infectious Disease"/>
            <person name="Wu L."/>
            <person name="Ma J."/>
        </authorList>
    </citation>
    <scope>NUCLEOTIDE SEQUENCE [LARGE SCALE GENOMIC DNA]</scope>
    <source>
        <strain evidence="9">JCM 19125</strain>
    </source>
</reference>
<comment type="similarity">
    <text evidence="2">Belongs to the CPA3 antiporters (TC 2.A.63) subunit E family.</text>
</comment>
<dbReference type="PANTHER" id="PTHR34584">
    <property type="entry name" value="NA(+)/H(+) ANTIPORTER SUBUNIT E1"/>
    <property type="match status" value="1"/>
</dbReference>
<keyword evidence="6 7" id="KW-0472">Membrane</keyword>
<dbReference type="Proteomes" id="UP001501521">
    <property type="component" value="Unassembled WGS sequence"/>
</dbReference>
<feature type="transmembrane region" description="Helical" evidence="7">
    <location>
        <begin position="69"/>
        <end position="92"/>
    </location>
</feature>
<evidence type="ECO:0000256" key="5">
    <source>
        <dbReference type="ARBA" id="ARBA00022989"/>
    </source>
</evidence>
<keyword evidence="5 7" id="KW-1133">Transmembrane helix</keyword>
<dbReference type="Pfam" id="PF01899">
    <property type="entry name" value="MNHE"/>
    <property type="match status" value="1"/>
</dbReference>
<keyword evidence="9" id="KW-1185">Reference proteome</keyword>
<keyword evidence="3" id="KW-1003">Cell membrane</keyword>
<proteinExistence type="inferred from homology"/>
<evidence type="ECO:0000256" key="6">
    <source>
        <dbReference type="ARBA" id="ARBA00023136"/>
    </source>
</evidence>
<accession>A0ABP9F822</accession>
<dbReference type="RefSeq" id="WP_345579967.1">
    <property type="nucleotide sequence ID" value="NZ_BAABLV010000017.1"/>
</dbReference>
<evidence type="ECO:0000256" key="3">
    <source>
        <dbReference type="ARBA" id="ARBA00022475"/>
    </source>
</evidence>
<dbReference type="NCBIfam" id="NF006521">
    <property type="entry name" value="PRK08965.1-5"/>
    <property type="match status" value="1"/>
</dbReference>
<evidence type="ECO:0000256" key="1">
    <source>
        <dbReference type="ARBA" id="ARBA00004651"/>
    </source>
</evidence>
<dbReference type="PANTHER" id="PTHR34584:SF1">
    <property type="entry name" value="NA(+)_H(+) ANTIPORTER SUBUNIT E1"/>
    <property type="match status" value="1"/>
</dbReference>